<dbReference type="EMBL" id="FOXR01000002">
    <property type="protein sequence ID" value="SFP69035.1"/>
    <property type="molecule type" value="Genomic_DNA"/>
</dbReference>
<evidence type="ECO:0000256" key="7">
    <source>
        <dbReference type="RuleBase" id="RU362028"/>
    </source>
</evidence>
<dbReference type="PANTHER" id="PTHR21600:SF44">
    <property type="entry name" value="RIBOSOMAL LARGE SUBUNIT PSEUDOURIDINE SYNTHASE D"/>
    <property type="match status" value="1"/>
</dbReference>
<dbReference type="Gene3D" id="3.30.2350.10">
    <property type="entry name" value="Pseudouridine synthase"/>
    <property type="match status" value="1"/>
</dbReference>
<reference evidence="9 10" key="1">
    <citation type="submission" date="2016-10" db="EMBL/GenBank/DDBJ databases">
        <authorList>
            <person name="de Groot N.N."/>
        </authorList>
    </citation>
    <scope>NUCLEOTIDE SEQUENCE [LARGE SCALE GENOMIC DNA]</scope>
    <source>
        <strain evidence="9 10">DSM 20678</strain>
    </source>
</reference>
<dbReference type="AlphaFoldDB" id="A0A1I5SEA1"/>
<dbReference type="InterPro" id="IPR020103">
    <property type="entry name" value="PsdUridine_synth_cat_dom_sf"/>
</dbReference>
<dbReference type="RefSeq" id="WP_025746971.1">
    <property type="nucleotide sequence ID" value="NZ_FOXR01000002.1"/>
</dbReference>
<keyword evidence="10" id="KW-1185">Reference proteome</keyword>
<dbReference type="Pfam" id="PF01479">
    <property type="entry name" value="S4"/>
    <property type="match status" value="1"/>
</dbReference>
<dbReference type="GO" id="GO:0000455">
    <property type="term" value="P:enzyme-directed rRNA pseudouridine synthesis"/>
    <property type="evidence" value="ECO:0007669"/>
    <property type="project" value="TreeGrafter"/>
</dbReference>
<feature type="active site" evidence="5">
    <location>
        <position position="138"/>
    </location>
</feature>
<dbReference type="OrthoDB" id="9807829at2"/>
<dbReference type="Pfam" id="PF00849">
    <property type="entry name" value="PseudoU_synth_2"/>
    <property type="match status" value="1"/>
</dbReference>
<dbReference type="PANTHER" id="PTHR21600">
    <property type="entry name" value="MITOCHONDRIAL RNA PSEUDOURIDINE SYNTHASE"/>
    <property type="match status" value="1"/>
</dbReference>
<gene>
    <name evidence="9" type="ORF">SAMN05444406_102100</name>
</gene>
<dbReference type="Proteomes" id="UP000198577">
    <property type="component" value="Unassembled WGS sequence"/>
</dbReference>
<comment type="catalytic activity">
    <reaction evidence="1 7">
        <text>a uridine in RNA = a pseudouridine in RNA</text>
        <dbReference type="Rhea" id="RHEA:48348"/>
        <dbReference type="Rhea" id="RHEA-COMP:12068"/>
        <dbReference type="Rhea" id="RHEA-COMP:12069"/>
        <dbReference type="ChEBI" id="CHEBI:65314"/>
        <dbReference type="ChEBI" id="CHEBI:65315"/>
    </reaction>
</comment>
<dbReference type="CDD" id="cd02869">
    <property type="entry name" value="PseudoU_synth_RluA_like"/>
    <property type="match status" value="1"/>
</dbReference>
<dbReference type="SMART" id="SM00363">
    <property type="entry name" value="S4"/>
    <property type="match status" value="1"/>
</dbReference>
<keyword evidence="3 6" id="KW-0694">RNA-binding</keyword>
<dbReference type="GO" id="GO:0003723">
    <property type="term" value="F:RNA binding"/>
    <property type="evidence" value="ECO:0007669"/>
    <property type="project" value="UniProtKB-KW"/>
</dbReference>
<dbReference type="InterPro" id="IPR006145">
    <property type="entry name" value="PsdUridine_synth_RsuA/RluA"/>
</dbReference>
<dbReference type="STRING" id="937334.SAMN05444406_102100"/>
<proteinExistence type="inferred from homology"/>
<evidence type="ECO:0000256" key="4">
    <source>
        <dbReference type="ARBA" id="ARBA00023235"/>
    </source>
</evidence>
<dbReference type="InterPro" id="IPR050188">
    <property type="entry name" value="RluA_PseudoU_synthase"/>
</dbReference>
<dbReference type="FunFam" id="3.30.2350.10:FF:000006">
    <property type="entry name" value="Pseudouridine synthase"/>
    <property type="match status" value="1"/>
</dbReference>
<feature type="domain" description="RNA-binding S4" evidence="8">
    <location>
        <begin position="15"/>
        <end position="72"/>
    </location>
</feature>
<evidence type="ECO:0000259" key="8">
    <source>
        <dbReference type="SMART" id="SM00363"/>
    </source>
</evidence>
<dbReference type="EC" id="5.4.99.-" evidence="7"/>
<evidence type="ECO:0000313" key="9">
    <source>
        <dbReference type="EMBL" id="SFP69035.1"/>
    </source>
</evidence>
<keyword evidence="4 7" id="KW-0413">Isomerase</keyword>
<evidence type="ECO:0000313" key="10">
    <source>
        <dbReference type="Proteomes" id="UP000198577"/>
    </source>
</evidence>
<dbReference type="SUPFAM" id="SSF55120">
    <property type="entry name" value="Pseudouridine synthase"/>
    <property type="match status" value="1"/>
</dbReference>
<comment type="similarity">
    <text evidence="2 7">Belongs to the pseudouridine synthase RluA family.</text>
</comment>
<evidence type="ECO:0000256" key="2">
    <source>
        <dbReference type="ARBA" id="ARBA00010876"/>
    </source>
</evidence>
<evidence type="ECO:0000256" key="5">
    <source>
        <dbReference type="PIRSR" id="PIRSR606225-1"/>
    </source>
</evidence>
<evidence type="ECO:0000256" key="6">
    <source>
        <dbReference type="PROSITE-ProRule" id="PRU00182"/>
    </source>
</evidence>
<dbReference type="PROSITE" id="PS50889">
    <property type="entry name" value="S4"/>
    <property type="match status" value="1"/>
</dbReference>
<dbReference type="InterPro" id="IPR002942">
    <property type="entry name" value="S4_RNA-bd"/>
</dbReference>
<dbReference type="InterPro" id="IPR006225">
    <property type="entry name" value="PsdUridine_synth_RluC/D"/>
</dbReference>
<dbReference type="PROSITE" id="PS01129">
    <property type="entry name" value="PSI_RLU"/>
    <property type="match status" value="1"/>
</dbReference>
<protein>
    <recommendedName>
        <fullName evidence="7">Pseudouridine synthase</fullName>
        <ecNumber evidence="7">5.4.99.-</ecNumber>
    </recommendedName>
</protein>
<name>A0A1I5SEA1_9FIRM</name>
<evidence type="ECO:0000256" key="1">
    <source>
        <dbReference type="ARBA" id="ARBA00000073"/>
    </source>
</evidence>
<evidence type="ECO:0000256" key="3">
    <source>
        <dbReference type="ARBA" id="ARBA00022884"/>
    </source>
</evidence>
<dbReference type="SUPFAM" id="SSF55174">
    <property type="entry name" value="Alpha-L RNA-binding motif"/>
    <property type="match status" value="1"/>
</dbReference>
<dbReference type="NCBIfam" id="TIGR00005">
    <property type="entry name" value="rluA_subfam"/>
    <property type="match status" value="1"/>
</dbReference>
<dbReference type="InterPro" id="IPR036986">
    <property type="entry name" value="S4_RNA-bd_sf"/>
</dbReference>
<dbReference type="InterPro" id="IPR006224">
    <property type="entry name" value="PsdUridine_synth_RluA-like_CS"/>
</dbReference>
<dbReference type="CDD" id="cd00165">
    <property type="entry name" value="S4"/>
    <property type="match status" value="1"/>
</dbReference>
<comment type="function">
    <text evidence="7">Responsible for synthesis of pseudouridine from uracil.</text>
</comment>
<dbReference type="GO" id="GO:0120159">
    <property type="term" value="F:rRNA pseudouridine synthase activity"/>
    <property type="evidence" value="ECO:0007669"/>
    <property type="project" value="UniProtKB-ARBA"/>
</dbReference>
<dbReference type="Gene3D" id="3.10.290.10">
    <property type="entry name" value="RNA-binding S4 domain"/>
    <property type="match status" value="1"/>
</dbReference>
<accession>A0A1I5SEA1</accession>
<sequence>METLRFEVEQADDKKRIDVFLAEKISEYSRSYIQKLIKDGLVLVNGEKVKPNFKVKPGCIIDVTIPPPQEISLQPEPMELDIVYEDDDIVVVNKPQGMVVHPAPGNYSGTLVNALLYSCDELSGIGGIIRPGIVHRLDKDTSGLLVVAKNDAAHRSLAQQLKDRTLKRVYWCIVEKNIKGDKGVINAPIGRHPINRKKMAVLNAPTAKPAVTHFKVLERFGEYTLVEARLETGRTHQIRVHMAYIGHPVVGDSVYGSRKQKFNLKGQVLHAKKLGLIHPSTGEYMEFEAPLPEYFENLLDILRKNYTKN</sequence>
<organism evidence="9 10">
    <name type="scientific">Caldicoprobacter faecalis</name>
    <dbReference type="NCBI Taxonomy" id="937334"/>
    <lineage>
        <taxon>Bacteria</taxon>
        <taxon>Bacillati</taxon>
        <taxon>Bacillota</taxon>
        <taxon>Clostridia</taxon>
        <taxon>Caldicoprobacterales</taxon>
        <taxon>Caldicoprobacteraceae</taxon>
        <taxon>Caldicoprobacter</taxon>
    </lineage>
</organism>